<name>A0A9Q0G2W5_9ROSI</name>
<sequence>MLVPAGLNPERIGGDFKEEVQVHSGFLSAYDSVRIRILSIIKQLIGYERDAISVSMYNFGSPRVGNKRFAEVYNQKVKDSWRVVNHRDIIPTVPRLMGYCHVAQPVYLAAGELQDALENLELLKDGYHGDVIGEATPDVLVSEFMKGEKELIDKILQTEINIFRAIRDGSALMQHMEDFYYITLLENVRSNYQTLRRVNSNEQDNASVG</sequence>
<dbReference type="OrthoDB" id="438440at2759"/>
<dbReference type="Proteomes" id="UP001141552">
    <property type="component" value="Unassembled WGS sequence"/>
</dbReference>
<dbReference type="CDD" id="cd00519">
    <property type="entry name" value="Lipase_3"/>
    <property type="match status" value="1"/>
</dbReference>
<dbReference type="InterPro" id="IPR029058">
    <property type="entry name" value="AB_hydrolase_fold"/>
</dbReference>
<dbReference type="PANTHER" id="PTHR47759:SF2">
    <property type="entry name" value="TRIGLYCERIDE LIPASE"/>
    <property type="match status" value="1"/>
</dbReference>
<reference evidence="3" key="1">
    <citation type="submission" date="2022-02" db="EMBL/GenBank/DDBJ databases">
        <authorList>
            <person name="Henning P.M."/>
            <person name="McCubbin A.G."/>
            <person name="Shore J.S."/>
        </authorList>
    </citation>
    <scope>NUCLEOTIDE SEQUENCE</scope>
    <source>
        <strain evidence="3">F60SS</strain>
        <tissue evidence="3">Leaves</tissue>
    </source>
</reference>
<keyword evidence="1" id="KW-0378">Hydrolase</keyword>
<dbReference type="InterPro" id="IPR002921">
    <property type="entry name" value="Fungal_lipase-type"/>
</dbReference>
<reference evidence="3" key="2">
    <citation type="journal article" date="2023" name="Plants (Basel)">
        <title>Annotation of the Turnera subulata (Passifloraceae) Draft Genome Reveals the S-Locus Evolved after the Divergence of Turneroideae from Passifloroideae in a Stepwise Manner.</title>
        <authorList>
            <person name="Henning P.M."/>
            <person name="Roalson E.H."/>
            <person name="Mir W."/>
            <person name="McCubbin A.G."/>
            <person name="Shore J.S."/>
        </authorList>
    </citation>
    <scope>NUCLEOTIDE SEQUENCE</scope>
    <source>
        <strain evidence="3">F60SS</strain>
    </source>
</reference>
<comment type="caution">
    <text evidence="3">The sequence shown here is derived from an EMBL/GenBank/DDBJ whole genome shotgun (WGS) entry which is preliminary data.</text>
</comment>
<dbReference type="Gene3D" id="3.40.50.1820">
    <property type="entry name" value="alpha/beta hydrolase"/>
    <property type="match status" value="1"/>
</dbReference>
<dbReference type="GO" id="GO:0006629">
    <property type="term" value="P:lipid metabolic process"/>
    <property type="evidence" value="ECO:0007669"/>
    <property type="project" value="InterPro"/>
</dbReference>
<evidence type="ECO:0000313" key="4">
    <source>
        <dbReference type="Proteomes" id="UP001141552"/>
    </source>
</evidence>
<proteinExistence type="predicted"/>
<dbReference type="SUPFAM" id="SSF53474">
    <property type="entry name" value="alpha/beta-Hydrolases"/>
    <property type="match status" value="1"/>
</dbReference>
<evidence type="ECO:0000259" key="2">
    <source>
        <dbReference type="Pfam" id="PF01764"/>
    </source>
</evidence>
<dbReference type="GO" id="GO:0016787">
    <property type="term" value="F:hydrolase activity"/>
    <property type="evidence" value="ECO:0007669"/>
    <property type="project" value="UniProtKB-KW"/>
</dbReference>
<dbReference type="AlphaFoldDB" id="A0A9Q0G2W5"/>
<protein>
    <recommendedName>
        <fullName evidence="2">Fungal lipase-type domain-containing protein</fullName>
    </recommendedName>
</protein>
<dbReference type="PANTHER" id="PTHR47759">
    <property type="entry name" value="OS04G0509100 PROTEIN"/>
    <property type="match status" value="1"/>
</dbReference>
<evidence type="ECO:0000256" key="1">
    <source>
        <dbReference type="ARBA" id="ARBA00022801"/>
    </source>
</evidence>
<evidence type="ECO:0000313" key="3">
    <source>
        <dbReference type="EMBL" id="KAJ4841162.1"/>
    </source>
</evidence>
<dbReference type="Pfam" id="PF01764">
    <property type="entry name" value="Lipase_3"/>
    <property type="match status" value="1"/>
</dbReference>
<gene>
    <name evidence="3" type="ORF">Tsubulata_016926</name>
</gene>
<dbReference type="EMBL" id="JAKUCV010002876">
    <property type="protein sequence ID" value="KAJ4841162.1"/>
    <property type="molecule type" value="Genomic_DNA"/>
</dbReference>
<accession>A0A9Q0G2W5</accession>
<organism evidence="3 4">
    <name type="scientific">Turnera subulata</name>
    <dbReference type="NCBI Taxonomy" id="218843"/>
    <lineage>
        <taxon>Eukaryota</taxon>
        <taxon>Viridiplantae</taxon>
        <taxon>Streptophyta</taxon>
        <taxon>Embryophyta</taxon>
        <taxon>Tracheophyta</taxon>
        <taxon>Spermatophyta</taxon>
        <taxon>Magnoliopsida</taxon>
        <taxon>eudicotyledons</taxon>
        <taxon>Gunneridae</taxon>
        <taxon>Pentapetalae</taxon>
        <taxon>rosids</taxon>
        <taxon>fabids</taxon>
        <taxon>Malpighiales</taxon>
        <taxon>Passifloraceae</taxon>
        <taxon>Turnera</taxon>
    </lineage>
</organism>
<feature type="domain" description="Fungal lipase-type" evidence="2">
    <location>
        <begin position="49"/>
        <end position="95"/>
    </location>
</feature>
<keyword evidence="4" id="KW-1185">Reference proteome</keyword>